<keyword evidence="1" id="KW-0812">Transmembrane</keyword>
<reference evidence="2 3" key="1">
    <citation type="submission" date="2022-10" db="EMBL/GenBank/DDBJ databases">
        <title>Draft genome assembly of moderately radiation resistant bacterium Metabacillus halosaccharovorans.</title>
        <authorList>
            <person name="Pal S."/>
            <person name="Gopinathan A."/>
        </authorList>
    </citation>
    <scope>NUCLEOTIDE SEQUENCE [LARGE SCALE GENOMIC DNA]</scope>
    <source>
        <strain evidence="2 3">VITHBRA001</strain>
    </source>
</reference>
<evidence type="ECO:0000256" key="1">
    <source>
        <dbReference type="SAM" id="Phobius"/>
    </source>
</evidence>
<gene>
    <name evidence="2" type="ORF">OIH86_07810</name>
</gene>
<evidence type="ECO:0008006" key="4">
    <source>
        <dbReference type="Google" id="ProtNLM"/>
    </source>
</evidence>
<keyword evidence="3" id="KW-1185">Reference proteome</keyword>
<comment type="caution">
    <text evidence="2">The sequence shown here is derived from an EMBL/GenBank/DDBJ whole genome shotgun (WGS) entry which is preliminary data.</text>
</comment>
<feature type="transmembrane region" description="Helical" evidence="1">
    <location>
        <begin position="25"/>
        <end position="45"/>
    </location>
</feature>
<dbReference type="RefSeq" id="WP_226526904.1">
    <property type="nucleotide sequence ID" value="NZ_JAOYEY010000032.1"/>
</dbReference>
<keyword evidence="1" id="KW-1133">Transmembrane helix</keyword>
<name>A0ABT3DFB7_9BACI</name>
<dbReference type="EMBL" id="JAOYEY010000032">
    <property type="protein sequence ID" value="MCV9885556.1"/>
    <property type="molecule type" value="Genomic_DNA"/>
</dbReference>
<accession>A0ABT3DFB7</accession>
<sequence length="46" mass="5296">MKNNNKDNREKSKIETDDSWNRTFYGSPTIGGFVVVVVIVLYLLFS</sequence>
<keyword evidence="1" id="KW-0472">Membrane</keyword>
<dbReference type="Proteomes" id="UP001526147">
    <property type="component" value="Unassembled WGS sequence"/>
</dbReference>
<organism evidence="2 3">
    <name type="scientific">Metabacillus halosaccharovorans</name>
    <dbReference type="NCBI Taxonomy" id="930124"/>
    <lineage>
        <taxon>Bacteria</taxon>
        <taxon>Bacillati</taxon>
        <taxon>Bacillota</taxon>
        <taxon>Bacilli</taxon>
        <taxon>Bacillales</taxon>
        <taxon>Bacillaceae</taxon>
        <taxon>Metabacillus</taxon>
    </lineage>
</organism>
<evidence type="ECO:0000313" key="2">
    <source>
        <dbReference type="EMBL" id="MCV9885556.1"/>
    </source>
</evidence>
<evidence type="ECO:0000313" key="3">
    <source>
        <dbReference type="Proteomes" id="UP001526147"/>
    </source>
</evidence>
<protein>
    <recommendedName>
        <fullName evidence="4">Sporulation protein YjcZ</fullName>
    </recommendedName>
</protein>
<proteinExistence type="predicted"/>